<reference evidence="11 12" key="1">
    <citation type="submission" date="2024-10" db="EMBL/GenBank/DDBJ databases">
        <title>Updated reference genomes for cyclostephanoid diatoms.</title>
        <authorList>
            <person name="Roberts W.R."/>
            <person name="Alverson A.J."/>
        </authorList>
    </citation>
    <scope>NUCLEOTIDE SEQUENCE [LARGE SCALE GENOMIC DNA]</scope>
    <source>
        <strain evidence="11 12">AJA010-31</strain>
    </source>
</reference>
<evidence type="ECO:0000256" key="5">
    <source>
        <dbReference type="ARBA" id="ARBA00022737"/>
    </source>
</evidence>
<proteinExistence type="inferred from homology"/>
<protein>
    <submittedName>
        <fullName evidence="11">Uncharacterized protein</fullName>
    </submittedName>
</protein>
<evidence type="ECO:0000256" key="10">
    <source>
        <dbReference type="SAM" id="MobiDB-lite"/>
    </source>
</evidence>
<evidence type="ECO:0000256" key="8">
    <source>
        <dbReference type="PROSITE-ProRule" id="PRU00282"/>
    </source>
</evidence>
<feature type="region of interest" description="Disordered" evidence="10">
    <location>
        <begin position="124"/>
        <end position="150"/>
    </location>
</feature>
<evidence type="ECO:0000313" key="12">
    <source>
        <dbReference type="Proteomes" id="UP001530400"/>
    </source>
</evidence>
<evidence type="ECO:0000256" key="6">
    <source>
        <dbReference type="ARBA" id="ARBA00022989"/>
    </source>
</evidence>
<dbReference type="InterPro" id="IPR018108">
    <property type="entry name" value="MCP_transmembrane"/>
</dbReference>
<keyword evidence="7 8" id="KW-0472">Membrane</keyword>
<evidence type="ECO:0000256" key="1">
    <source>
        <dbReference type="ARBA" id="ARBA00004141"/>
    </source>
</evidence>
<evidence type="ECO:0000256" key="3">
    <source>
        <dbReference type="ARBA" id="ARBA00022448"/>
    </source>
</evidence>
<organism evidence="11 12">
    <name type="scientific">Cyclotella atomus</name>
    <dbReference type="NCBI Taxonomy" id="382360"/>
    <lineage>
        <taxon>Eukaryota</taxon>
        <taxon>Sar</taxon>
        <taxon>Stramenopiles</taxon>
        <taxon>Ochrophyta</taxon>
        <taxon>Bacillariophyta</taxon>
        <taxon>Coscinodiscophyceae</taxon>
        <taxon>Thalassiosirophycidae</taxon>
        <taxon>Stephanodiscales</taxon>
        <taxon>Stephanodiscaceae</taxon>
        <taxon>Cyclotella</taxon>
    </lineage>
</organism>
<dbReference type="SUPFAM" id="SSF103506">
    <property type="entry name" value="Mitochondrial carrier"/>
    <property type="match status" value="1"/>
</dbReference>
<evidence type="ECO:0000256" key="4">
    <source>
        <dbReference type="ARBA" id="ARBA00022692"/>
    </source>
</evidence>
<keyword evidence="3 9" id="KW-0813">Transport</keyword>
<accession>A0ABD3MYY9</accession>
<dbReference type="Proteomes" id="UP001530400">
    <property type="component" value="Unassembled WGS sequence"/>
</dbReference>
<feature type="region of interest" description="Disordered" evidence="10">
    <location>
        <begin position="74"/>
        <end position="111"/>
    </location>
</feature>
<keyword evidence="6" id="KW-1133">Transmembrane helix</keyword>
<evidence type="ECO:0000256" key="9">
    <source>
        <dbReference type="RuleBase" id="RU000488"/>
    </source>
</evidence>
<comment type="similarity">
    <text evidence="2 9">Belongs to the mitochondrial carrier (TC 2.A.29) family.</text>
</comment>
<evidence type="ECO:0000313" key="11">
    <source>
        <dbReference type="EMBL" id="KAL3768572.1"/>
    </source>
</evidence>
<sequence>MLFGFAHPASAWSLPLLQHPTDDHIQLATINVHFAISSSVLGFDSTPQSAIKTVSIQNADSAVQITQMHKATPAAVIGQPQETKSQTPTAVSTAAKQQTAKSPSKVMQDNLPSKSINLQMTEKQQIGTAPSTPKPPVAQSQKLVEKEKTSDGDFQSIDVKKITDESKIEVELQLKDQSGTVKIDRETFQKVKTSLKVLKEIPDDQLFEASVIAGSVTEMVRSTLAFPLGTVKARVQSRRSMSVGRRRNRTLLRKLKVTWLTFVYETKRGNLYAGILPTLLITIPASGVYSGVKEVSRRAIAMGMQSQFVASIFNDNSELTSYVKVLSVNLLSVLIADVASLAVRTPADVLALRRQVFGRSNVRSDYTDWVKDSALLLPAMIITDLPYLVSRILLNAAISTSGENLGRYELETIAIACLCAFLTTPFDVARTRILLPTLPSDEVTERRIAGSSKYRKERRQKLSVLPTMRRISKEGNGGVQNLFAGWLERTVFLGLGRAWLDPIRVIGYLGLRDAILLKFD</sequence>
<dbReference type="Pfam" id="PF00153">
    <property type="entry name" value="Mito_carr"/>
    <property type="match status" value="1"/>
</dbReference>
<dbReference type="AlphaFoldDB" id="A0ABD3MYY9"/>
<comment type="subcellular location">
    <subcellularLocation>
        <location evidence="1">Membrane</location>
        <topology evidence="1">Multi-pass membrane protein</topology>
    </subcellularLocation>
</comment>
<gene>
    <name evidence="11" type="ORF">ACHAWO_001521</name>
</gene>
<keyword evidence="5" id="KW-0677">Repeat</keyword>
<evidence type="ECO:0000256" key="7">
    <source>
        <dbReference type="ARBA" id="ARBA00023136"/>
    </source>
</evidence>
<keyword evidence="12" id="KW-1185">Reference proteome</keyword>
<dbReference type="PANTHER" id="PTHR45667">
    <property type="entry name" value="S-ADENOSYLMETHIONINE MITOCHONDRIAL CARRIER PROTEIN"/>
    <property type="match status" value="1"/>
</dbReference>
<dbReference type="GO" id="GO:0016020">
    <property type="term" value="C:membrane"/>
    <property type="evidence" value="ECO:0007669"/>
    <property type="project" value="UniProtKB-SubCell"/>
</dbReference>
<dbReference type="Gene3D" id="1.50.40.10">
    <property type="entry name" value="Mitochondrial carrier domain"/>
    <property type="match status" value="1"/>
</dbReference>
<name>A0ABD3MYY9_9STRA</name>
<feature type="repeat" description="Solcar" evidence="8">
    <location>
        <begin position="205"/>
        <end position="299"/>
    </location>
</feature>
<dbReference type="InterPro" id="IPR023395">
    <property type="entry name" value="MCP_dom_sf"/>
</dbReference>
<keyword evidence="4 8" id="KW-0812">Transmembrane</keyword>
<comment type="caution">
    <text evidence="11">The sequence shown here is derived from an EMBL/GenBank/DDBJ whole genome shotgun (WGS) entry which is preliminary data.</text>
</comment>
<dbReference type="EMBL" id="JALLPJ020001344">
    <property type="protein sequence ID" value="KAL3768572.1"/>
    <property type="molecule type" value="Genomic_DNA"/>
</dbReference>
<evidence type="ECO:0000256" key="2">
    <source>
        <dbReference type="ARBA" id="ARBA00006375"/>
    </source>
</evidence>
<feature type="compositionally biased region" description="Polar residues" evidence="10">
    <location>
        <begin position="80"/>
        <end position="111"/>
    </location>
</feature>
<dbReference type="PROSITE" id="PS50920">
    <property type="entry name" value="SOLCAR"/>
    <property type="match status" value="1"/>
</dbReference>